<proteinExistence type="predicted"/>
<sequence length="83" mass="9229">MAKFLMCAVRDQAVKAFNAPMLFRSVDEARRSFGDAVNDPKMEFGKHAADFSIWLLAEWDDAGKITLCEPDCIMQAVDCVPAT</sequence>
<protein>
    <submittedName>
        <fullName evidence="1">DNA binding protein VP5</fullName>
    </submittedName>
</protein>
<name>A0A2R3UAJ8_9VIRU</name>
<dbReference type="Pfam" id="PF20577">
    <property type="entry name" value="Phage_ORF5"/>
    <property type="match status" value="1"/>
</dbReference>
<reference evidence="1" key="1">
    <citation type="submission" date="2018-03" db="EMBL/GenBank/DDBJ databases">
        <title>Twenty-four Novel Viral Genomes identified from the Dushanzi Mud Volcanic Sediment in Xinjiang, China.</title>
        <authorList>
            <person name="Han L."/>
        </authorList>
    </citation>
    <scope>NUCLEOTIDE SEQUENCE</scope>
</reference>
<organism evidence="1">
    <name type="scientific">Gokushovirinae environmental samples</name>
    <dbReference type="NCBI Taxonomy" id="1478972"/>
    <lineage>
        <taxon>Viruses</taxon>
        <taxon>Monodnaviria</taxon>
        <taxon>Sangervirae</taxon>
        <taxon>Phixviricota</taxon>
        <taxon>Malgrandaviricetes</taxon>
        <taxon>Petitvirales</taxon>
        <taxon>Microviridae</taxon>
        <taxon>environmental samples</taxon>
    </lineage>
</organism>
<dbReference type="InterPro" id="IPR046781">
    <property type="entry name" value="Phage_ORF5"/>
</dbReference>
<evidence type="ECO:0000313" key="1">
    <source>
        <dbReference type="EMBL" id="AVQ10246.1"/>
    </source>
</evidence>
<dbReference type="EMBL" id="MH029527">
    <property type="protein sequence ID" value="AVQ10246.1"/>
    <property type="molecule type" value="Genomic_DNA"/>
</dbReference>
<accession>A0A2R3UAJ8</accession>